<dbReference type="GeneID" id="2740016"/>
<dbReference type="HOGENOM" id="CLU_013584_0_0_12"/>
<dbReference type="EMBL" id="AGDY01000004">
    <property type="protein sequence ID" value="EMB23539.1"/>
    <property type="molecule type" value="Genomic_DNA"/>
</dbReference>
<dbReference type="Proteomes" id="UP000011701">
    <property type="component" value="Chromosome"/>
</dbReference>
<comment type="similarity">
    <text evidence="1">Belongs to the bacterial reverse transcriptase family.</text>
</comment>
<dbReference type="InterPro" id="IPR051083">
    <property type="entry name" value="GrpII_Intron_Splice-Mob/Def"/>
</dbReference>
<proteinExistence type="inferred from homology"/>
<dbReference type="CDD" id="cd01646">
    <property type="entry name" value="RT_Bac_retron_I"/>
    <property type="match status" value="1"/>
</dbReference>
<dbReference type="SUPFAM" id="SSF56672">
    <property type="entry name" value="DNA/RNA polymerases"/>
    <property type="match status" value="1"/>
</dbReference>
<evidence type="ECO:0000256" key="1">
    <source>
        <dbReference type="ARBA" id="ARBA00034120"/>
    </source>
</evidence>
<protein>
    <recommendedName>
        <fullName evidence="2">Reverse transcriptase domain-containing protein</fullName>
    </recommendedName>
</protein>
<evidence type="ECO:0000259" key="2">
    <source>
        <dbReference type="PROSITE" id="PS50878"/>
    </source>
</evidence>
<organism evidence="3">
    <name type="scientific">Treponema denticola OTK</name>
    <dbReference type="NCBI Taxonomy" id="999434"/>
    <lineage>
        <taxon>Bacteria</taxon>
        <taxon>Pseudomonadati</taxon>
        <taxon>Spirochaetota</taxon>
        <taxon>Spirochaetia</taxon>
        <taxon>Spirochaetales</taxon>
        <taxon>Treponemataceae</taxon>
        <taxon>Treponema</taxon>
    </lineage>
</organism>
<dbReference type="InterPro" id="IPR043502">
    <property type="entry name" value="DNA/RNA_pol_sf"/>
</dbReference>
<accession>A0A0F6MQF6</accession>
<dbReference type="RefSeq" id="WP_002680154.1">
    <property type="nucleotide sequence ID" value="NZ_CM001797.1"/>
</dbReference>
<dbReference type="AlphaFoldDB" id="A0A0F6MQF6"/>
<name>A0A0F6MQF6_TREDN</name>
<dbReference type="PANTHER" id="PTHR34047:SF8">
    <property type="entry name" value="PROTEIN YKFC"/>
    <property type="match status" value="1"/>
</dbReference>
<gene>
    <name evidence="3" type="ORF">HMPREF9723_00677</name>
</gene>
<dbReference type="InterPro" id="IPR000477">
    <property type="entry name" value="RT_dom"/>
</dbReference>
<evidence type="ECO:0000313" key="3">
    <source>
        <dbReference type="EMBL" id="EMB23539.1"/>
    </source>
</evidence>
<comment type="caution">
    <text evidence="3">The sequence shown here is derived from an EMBL/GenBank/DDBJ whole genome shotgun (WGS) entry which is preliminary data.</text>
</comment>
<dbReference type="PANTHER" id="PTHR34047">
    <property type="entry name" value="NUCLEAR INTRON MATURASE 1, MITOCHONDRIAL-RELATED"/>
    <property type="match status" value="1"/>
</dbReference>
<dbReference type="PATRIC" id="fig|999434.4.peg.705"/>
<reference evidence="3" key="1">
    <citation type="submission" date="2012-01" db="EMBL/GenBank/DDBJ databases">
        <title>The Genome Sequence of Treponema denticola OTK.</title>
        <authorList>
            <consortium name="The Broad Institute Genome Sequencing Platform"/>
            <person name="Earl A."/>
            <person name="Ward D."/>
            <person name="Feldgarden M."/>
            <person name="Gevers D."/>
            <person name="Blanton J.M."/>
            <person name="Fenno C.J."/>
            <person name="Baranova O.V."/>
            <person name="Mathney J."/>
            <person name="Dewhirst F.E."/>
            <person name="Izard J."/>
            <person name="Young S.K."/>
            <person name="Zeng Q."/>
            <person name="Gargeya S."/>
            <person name="Fitzgerald M."/>
            <person name="Haas B."/>
            <person name="Abouelleil A."/>
            <person name="Alvarado L."/>
            <person name="Arachchi H.M."/>
            <person name="Berlin A."/>
            <person name="Chapman S.B."/>
            <person name="Gearin G."/>
            <person name="Goldberg J."/>
            <person name="Griggs A."/>
            <person name="Gujja S."/>
            <person name="Hansen M."/>
            <person name="Heiman D."/>
            <person name="Howarth C."/>
            <person name="Larimer J."/>
            <person name="Lui A."/>
            <person name="MacDonald P.J.P."/>
            <person name="McCowen C."/>
            <person name="Montmayeur A."/>
            <person name="Murphy C."/>
            <person name="Neiman D."/>
            <person name="Pearson M."/>
            <person name="Priest M."/>
            <person name="Roberts A."/>
            <person name="Saif S."/>
            <person name="Shea T."/>
            <person name="Sisk P."/>
            <person name="Stolte C."/>
            <person name="Sykes S."/>
            <person name="Wortman J."/>
            <person name="Nusbaum C."/>
            <person name="Birren B."/>
        </authorList>
    </citation>
    <scope>NUCLEOTIDE SEQUENCE [LARGE SCALE GENOMIC DNA]</scope>
    <source>
        <strain evidence="3">OTK</strain>
    </source>
</reference>
<dbReference type="PROSITE" id="PS50878">
    <property type="entry name" value="RT_POL"/>
    <property type="match status" value="1"/>
</dbReference>
<feature type="domain" description="Reverse transcriptase" evidence="2">
    <location>
        <begin position="1"/>
        <end position="266"/>
    </location>
</feature>
<dbReference type="Pfam" id="PF00078">
    <property type="entry name" value="RVT_1"/>
    <property type="match status" value="1"/>
</dbReference>
<sequence length="328" mass="38809">MKRKGNLYHKITEWNNLIAAFYNASRGKRLKPDVLLYEKNLYTNLKTLQNYLINQTVLLGSYRFFKIYDPKERIICAAPFNERVLHHAIINITESVFEKFQIYDSYACRKNKGTQAALLRALYFSRRFKYFLKLDMKKYFDSIPHSKLSLLLTCKFKDKALLHLFNKLIASYSVTEGWGVPIGNLTSQYFANFYLSFFDHYAKEKMNVRGYIRYMDDVLLFSDNLKDIKLIQKKAKNFLSCELDLTLKEEIIGMVKNGIPFLGFLVKPQGIYLSQKKKKRLKKKIKDYVHKFKIAYWTEEEFALHITPVFAHIAISRCRAYCNKYLLT</sequence>